<comment type="function">
    <text evidence="11 12">The coatomer is a cytosolic protein complex that binds to dilysine motifs and reversibly associates with Golgi non-clathrin-coated vesicles, which further mediate biosynthetic protein transport from the ER, via the Golgi up to the trans Golgi network. The coatomer complex is required for budding from Golgi membranes, and is essential for the retrograde Golgi-to-ER transport of dilysine-tagged proteins.</text>
</comment>
<dbReference type="GO" id="GO:0006891">
    <property type="term" value="P:intra-Golgi vesicle-mediated transport"/>
    <property type="evidence" value="ECO:0007669"/>
    <property type="project" value="TreeGrafter"/>
</dbReference>
<accession>A0A2V0PDJ7</accession>
<dbReference type="PANTHER" id="PTHR10805">
    <property type="entry name" value="COATOMER SUBUNIT EPSILON"/>
    <property type="match status" value="1"/>
</dbReference>
<proteinExistence type="inferred from homology"/>
<dbReference type="PANTHER" id="PTHR10805:SF0">
    <property type="entry name" value="COATOMER SUBUNIT EPSILON"/>
    <property type="match status" value="1"/>
</dbReference>
<dbReference type="GO" id="GO:0006890">
    <property type="term" value="P:retrograde vesicle-mediated transport, Golgi to endoplasmic reticulum"/>
    <property type="evidence" value="ECO:0007669"/>
    <property type="project" value="UniProtKB-UniRule"/>
</dbReference>
<sequence length="292" mass="30793">MDRDALFNVKNNFYIGAFGNAISEAADLDGLTEAEAAERDDFVYRSQIALGQHDAVIGAIPDGAPMALLAVKLLAQYAGGRVTPDAAAAVLSEWLADPACNRHSAVRLVAGLVFASEGNEVEALKALNGGGQLSLEMMALCVQVYLQMNRTDKAEEQVKAMNAIDDDATVTQLATAWAGVQLGGAKVQEAAYIYQELGDKYSWTPKLHAGLAVCHMKMGEWEDAERDLMDGLAKGPQDPDVLSNLIVVGLHLGKPTAKFAAALRAAAPGHPAARRYGAGEELFARAAAAAVS</sequence>
<comment type="subcellular location">
    <subcellularLocation>
        <location evidence="2">Cytoplasmic vesicle</location>
        <location evidence="2">COPI-coated vesicle membrane</location>
        <topology evidence="2">Peripheral membrane protein</topology>
        <orientation evidence="2">Cytoplasmic side</orientation>
    </subcellularLocation>
    <subcellularLocation>
        <location evidence="1">Golgi apparatus membrane</location>
        <topology evidence="1">Peripheral membrane protein</topology>
        <orientation evidence="1">Cytoplasmic side</orientation>
    </subcellularLocation>
</comment>
<keyword evidence="8 12" id="KW-0333">Golgi apparatus</keyword>
<dbReference type="InParanoid" id="A0A2V0PDJ7"/>
<keyword evidence="9 12" id="KW-0472">Membrane</keyword>
<dbReference type="GO" id="GO:0006888">
    <property type="term" value="P:endoplasmic reticulum to Golgi vesicle-mediated transport"/>
    <property type="evidence" value="ECO:0007669"/>
    <property type="project" value="TreeGrafter"/>
</dbReference>
<gene>
    <name evidence="13" type="ORF">Rsub_10725</name>
</gene>
<keyword evidence="5 12" id="KW-0963">Cytoplasm</keyword>
<comment type="caution">
    <text evidence="13">The sequence shown here is derived from an EMBL/GenBank/DDBJ whole genome shotgun (WGS) entry which is preliminary data.</text>
</comment>
<reference evidence="13 14" key="1">
    <citation type="journal article" date="2018" name="Sci. Rep.">
        <title>Raphidocelis subcapitata (=Pseudokirchneriella subcapitata) provides an insight into genome evolution and environmental adaptations in the Sphaeropleales.</title>
        <authorList>
            <person name="Suzuki S."/>
            <person name="Yamaguchi H."/>
            <person name="Nakajima N."/>
            <person name="Kawachi M."/>
        </authorList>
    </citation>
    <scope>NUCLEOTIDE SEQUENCE [LARGE SCALE GENOMIC DNA]</scope>
    <source>
        <strain evidence="13 14">NIES-35</strain>
    </source>
</reference>
<keyword evidence="7 12" id="KW-0653">Protein transport</keyword>
<dbReference type="SUPFAM" id="SSF48452">
    <property type="entry name" value="TPR-like"/>
    <property type="match status" value="1"/>
</dbReference>
<dbReference type="Pfam" id="PF04733">
    <property type="entry name" value="Coatomer_E"/>
    <property type="match status" value="1"/>
</dbReference>
<dbReference type="FunCoup" id="A0A2V0PDJ7">
    <property type="interactions" value="2214"/>
</dbReference>
<dbReference type="GO" id="GO:0030126">
    <property type="term" value="C:COPI vesicle coat"/>
    <property type="evidence" value="ECO:0007669"/>
    <property type="project" value="TreeGrafter"/>
</dbReference>
<evidence type="ECO:0000256" key="9">
    <source>
        <dbReference type="ARBA" id="ARBA00023136"/>
    </source>
</evidence>
<comment type="similarity">
    <text evidence="3 12">Belongs to the COPE family.</text>
</comment>
<dbReference type="PIRSF" id="PIRSF016478">
    <property type="entry name" value="Coatomer_esu"/>
    <property type="match status" value="1"/>
</dbReference>
<protein>
    <recommendedName>
        <fullName evidence="12">Coatomer subunit epsilon</fullName>
    </recommendedName>
</protein>
<dbReference type="InterPro" id="IPR006822">
    <property type="entry name" value="Coatomer_esu"/>
</dbReference>
<dbReference type="Gene3D" id="1.25.40.10">
    <property type="entry name" value="Tetratricopeptide repeat domain"/>
    <property type="match status" value="1"/>
</dbReference>
<dbReference type="GO" id="GO:0000139">
    <property type="term" value="C:Golgi membrane"/>
    <property type="evidence" value="ECO:0007669"/>
    <property type="project" value="UniProtKB-SubCell"/>
</dbReference>
<keyword evidence="4 12" id="KW-0813">Transport</keyword>
<dbReference type="InterPro" id="IPR011990">
    <property type="entry name" value="TPR-like_helical_dom_sf"/>
</dbReference>
<evidence type="ECO:0000256" key="6">
    <source>
        <dbReference type="ARBA" id="ARBA00022892"/>
    </source>
</evidence>
<dbReference type="EMBL" id="BDRX01000103">
    <property type="protein sequence ID" value="GBF97589.1"/>
    <property type="molecule type" value="Genomic_DNA"/>
</dbReference>
<evidence type="ECO:0000313" key="14">
    <source>
        <dbReference type="Proteomes" id="UP000247498"/>
    </source>
</evidence>
<dbReference type="Proteomes" id="UP000247498">
    <property type="component" value="Unassembled WGS sequence"/>
</dbReference>
<name>A0A2V0PDJ7_9CHLO</name>
<organism evidence="13 14">
    <name type="scientific">Raphidocelis subcapitata</name>
    <dbReference type="NCBI Taxonomy" id="307507"/>
    <lineage>
        <taxon>Eukaryota</taxon>
        <taxon>Viridiplantae</taxon>
        <taxon>Chlorophyta</taxon>
        <taxon>core chlorophytes</taxon>
        <taxon>Chlorophyceae</taxon>
        <taxon>CS clade</taxon>
        <taxon>Sphaeropleales</taxon>
        <taxon>Selenastraceae</taxon>
        <taxon>Raphidocelis</taxon>
    </lineage>
</organism>
<dbReference type="GO" id="GO:0015031">
    <property type="term" value="P:protein transport"/>
    <property type="evidence" value="ECO:0007669"/>
    <property type="project" value="UniProtKB-UniRule"/>
</dbReference>
<keyword evidence="6 12" id="KW-0931">ER-Golgi transport</keyword>
<evidence type="ECO:0000256" key="2">
    <source>
        <dbReference type="ARBA" id="ARBA00004347"/>
    </source>
</evidence>
<evidence type="ECO:0000256" key="8">
    <source>
        <dbReference type="ARBA" id="ARBA00023034"/>
    </source>
</evidence>
<evidence type="ECO:0000256" key="3">
    <source>
        <dbReference type="ARBA" id="ARBA00008827"/>
    </source>
</evidence>
<dbReference type="AlphaFoldDB" id="A0A2V0PDJ7"/>
<evidence type="ECO:0000256" key="10">
    <source>
        <dbReference type="ARBA" id="ARBA00023329"/>
    </source>
</evidence>
<evidence type="ECO:0000256" key="12">
    <source>
        <dbReference type="PIRNR" id="PIRNR016478"/>
    </source>
</evidence>
<evidence type="ECO:0000256" key="1">
    <source>
        <dbReference type="ARBA" id="ARBA00004255"/>
    </source>
</evidence>
<evidence type="ECO:0000256" key="7">
    <source>
        <dbReference type="ARBA" id="ARBA00022927"/>
    </source>
</evidence>
<evidence type="ECO:0000313" key="13">
    <source>
        <dbReference type="EMBL" id="GBF97589.1"/>
    </source>
</evidence>
<keyword evidence="10 12" id="KW-0968">Cytoplasmic vesicle</keyword>
<evidence type="ECO:0000256" key="4">
    <source>
        <dbReference type="ARBA" id="ARBA00022448"/>
    </source>
</evidence>
<dbReference type="OrthoDB" id="310217at2759"/>
<evidence type="ECO:0000256" key="11">
    <source>
        <dbReference type="ARBA" id="ARBA00025582"/>
    </source>
</evidence>
<evidence type="ECO:0000256" key="5">
    <source>
        <dbReference type="ARBA" id="ARBA00022490"/>
    </source>
</evidence>
<dbReference type="STRING" id="307507.A0A2V0PDJ7"/>
<dbReference type="GO" id="GO:0005198">
    <property type="term" value="F:structural molecule activity"/>
    <property type="evidence" value="ECO:0007669"/>
    <property type="project" value="UniProtKB-UniRule"/>
</dbReference>
<keyword evidence="14" id="KW-1185">Reference proteome</keyword>